<comment type="similarity">
    <text evidence="1">In the C-terminal section; belongs to the class-I pyridoxal-phosphate-dependent aminotransferase family.</text>
</comment>
<evidence type="ECO:0000313" key="8">
    <source>
        <dbReference type="Proteomes" id="UP000013243"/>
    </source>
</evidence>
<sequence length="465" mass="50597">MPGDTPAFMPDRTSDVPIFEQICASFRGRIRSGALETGARLPATRALAGDLGVARATVVTAYEQLVAEGYLASRRGSGYTVCAMGEVELSPGPSAAPAPKLSERGDLLLEAGQPDMRLFPHRAWAKCVARLCRTRPEDMLTGCGRFGHPELRQAIASHVRDWRGIAARPEQVLVTSGATEALDICLHALASAEGRVGVEDPGFPPIRRFAEAQGRRTRDLALDAQGAEVPRLGDETDVVVLTPSHQYPLGGAMSAGRRQEFVRWAAQSQGWIIEDDYDSEFRYAGRPIPALAGVDGQGRTVYIGSFSKIFSNSLRMGYIVAPEGLIDRLAQAMRMKGARASAMPQAALAEFMQRGEFYRHLRRVRRTYAERHRTLIDRLRRDFADVGHVEDHHAGMQVVLHLHPELCDQAITAAARAGGVGVESLSTYSRRAGAYNGVVLGACLNDLEDQAEALTRLRRAISSTG</sequence>
<keyword evidence="7" id="KW-0808">Transferase</keyword>
<dbReference type="GO" id="GO:0030170">
    <property type="term" value="F:pyridoxal phosphate binding"/>
    <property type="evidence" value="ECO:0007669"/>
    <property type="project" value="InterPro"/>
</dbReference>
<dbReference type="InterPro" id="IPR036390">
    <property type="entry name" value="WH_DNA-bd_sf"/>
</dbReference>
<evidence type="ECO:0000313" key="7">
    <source>
        <dbReference type="EMBL" id="ANP39733.1"/>
    </source>
</evidence>
<keyword evidence="4" id="KW-0238">DNA-binding</keyword>
<dbReference type="Gene3D" id="1.10.10.10">
    <property type="entry name" value="Winged helix-like DNA-binding domain superfamily/Winged helix DNA-binding domain"/>
    <property type="match status" value="1"/>
</dbReference>
<gene>
    <name evidence="7" type="ORF">K529_003035</name>
</gene>
<dbReference type="Pfam" id="PF00155">
    <property type="entry name" value="Aminotran_1_2"/>
    <property type="match status" value="1"/>
</dbReference>
<evidence type="ECO:0000256" key="3">
    <source>
        <dbReference type="ARBA" id="ARBA00023015"/>
    </source>
</evidence>
<dbReference type="Pfam" id="PF00392">
    <property type="entry name" value="GntR"/>
    <property type="match status" value="1"/>
</dbReference>
<dbReference type="PANTHER" id="PTHR46577">
    <property type="entry name" value="HTH-TYPE TRANSCRIPTIONAL REGULATORY PROTEIN GABR"/>
    <property type="match status" value="1"/>
</dbReference>
<dbReference type="Proteomes" id="UP000013243">
    <property type="component" value="Chromosome"/>
</dbReference>
<dbReference type="GO" id="GO:0003677">
    <property type="term" value="F:DNA binding"/>
    <property type="evidence" value="ECO:0007669"/>
    <property type="project" value="UniProtKB-KW"/>
</dbReference>
<dbReference type="CDD" id="cd07377">
    <property type="entry name" value="WHTH_GntR"/>
    <property type="match status" value="1"/>
</dbReference>
<dbReference type="AlphaFoldDB" id="A0A1B0ZZI7"/>
<evidence type="ECO:0000256" key="4">
    <source>
        <dbReference type="ARBA" id="ARBA00023125"/>
    </source>
</evidence>
<feature type="domain" description="HTH gntR-type" evidence="6">
    <location>
        <begin position="16"/>
        <end position="84"/>
    </location>
</feature>
<dbReference type="InterPro" id="IPR015421">
    <property type="entry name" value="PyrdxlP-dep_Trfase_major"/>
</dbReference>
<name>A0A1B0ZZI7_9RHOB</name>
<dbReference type="Gene3D" id="3.40.640.10">
    <property type="entry name" value="Type I PLP-dependent aspartate aminotransferase-like (Major domain)"/>
    <property type="match status" value="1"/>
</dbReference>
<dbReference type="PROSITE" id="PS50949">
    <property type="entry name" value="HTH_GNTR"/>
    <property type="match status" value="1"/>
</dbReference>
<reference evidence="7 8" key="1">
    <citation type="journal article" date="2016" name="ISME J.">
        <title>Global occurrence and heterogeneity of the Roseobacter-clade species Ruegeria mobilis.</title>
        <authorList>
            <person name="Sonnenschein E."/>
            <person name="Gram L."/>
        </authorList>
    </citation>
    <scope>NUCLEOTIDE SEQUENCE [LARGE SCALE GENOMIC DNA]</scope>
    <source>
        <strain evidence="7 8">F1926</strain>
    </source>
</reference>
<dbReference type="SUPFAM" id="SSF53383">
    <property type="entry name" value="PLP-dependent transferases"/>
    <property type="match status" value="1"/>
</dbReference>
<dbReference type="InterPro" id="IPR000524">
    <property type="entry name" value="Tscrpt_reg_HTH_GntR"/>
</dbReference>
<evidence type="ECO:0000256" key="2">
    <source>
        <dbReference type="ARBA" id="ARBA00022898"/>
    </source>
</evidence>
<dbReference type="PANTHER" id="PTHR46577:SF1">
    <property type="entry name" value="HTH-TYPE TRANSCRIPTIONAL REGULATORY PROTEIN GABR"/>
    <property type="match status" value="1"/>
</dbReference>
<dbReference type="RefSeq" id="WP_046002410.1">
    <property type="nucleotide sequence ID" value="NZ_CP015230.1"/>
</dbReference>
<keyword evidence="3" id="KW-0805">Transcription regulation</keyword>
<protein>
    <submittedName>
        <fullName evidence="7">Aspartate aminotransferase</fullName>
    </submittedName>
</protein>
<dbReference type="SMART" id="SM00345">
    <property type="entry name" value="HTH_GNTR"/>
    <property type="match status" value="1"/>
</dbReference>
<dbReference type="KEGG" id="rmb:K529_003035"/>
<accession>A0A1B0ZZI7</accession>
<dbReference type="GO" id="GO:0008483">
    <property type="term" value="F:transaminase activity"/>
    <property type="evidence" value="ECO:0007669"/>
    <property type="project" value="UniProtKB-KW"/>
</dbReference>
<keyword evidence="2" id="KW-0663">Pyridoxal phosphate</keyword>
<evidence type="ECO:0000256" key="5">
    <source>
        <dbReference type="ARBA" id="ARBA00023163"/>
    </source>
</evidence>
<evidence type="ECO:0000259" key="6">
    <source>
        <dbReference type="PROSITE" id="PS50949"/>
    </source>
</evidence>
<keyword evidence="5" id="KW-0804">Transcription</keyword>
<dbReference type="GO" id="GO:0003700">
    <property type="term" value="F:DNA-binding transcription factor activity"/>
    <property type="evidence" value="ECO:0007669"/>
    <property type="project" value="InterPro"/>
</dbReference>
<dbReference type="SUPFAM" id="SSF46785">
    <property type="entry name" value="Winged helix' DNA-binding domain"/>
    <property type="match status" value="1"/>
</dbReference>
<dbReference type="EMBL" id="CP015230">
    <property type="protein sequence ID" value="ANP39733.1"/>
    <property type="molecule type" value="Genomic_DNA"/>
</dbReference>
<evidence type="ECO:0000256" key="1">
    <source>
        <dbReference type="ARBA" id="ARBA00005384"/>
    </source>
</evidence>
<dbReference type="CDD" id="cd00609">
    <property type="entry name" value="AAT_like"/>
    <property type="match status" value="1"/>
</dbReference>
<dbReference type="InterPro" id="IPR004839">
    <property type="entry name" value="Aminotransferase_I/II_large"/>
</dbReference>
<dbReference type="GeneID" id="28248773"/>
<dbReference type="PRINTS" id="PR00035">
    <property type="entry name" value="HTHGNTR"/>
</dbReference>
<dbReference type="OrthoDB" id="9808770at2"/>
<organism evidence="7 8">
    <name type="scientific">Tritonibacter mobilis F1926</name>
    <dbReference type="NCBI Taxonomy" id="1265309"/>
    <lineage>
        <taxon>Bacteria</taxon>
        <taxon>Pseudomonadati</taxon>
        <taxon>Pseudomonadota</taxon>
        <taxon>Alphaproteobacteria</taxon>
        <taxon>Rhodobacterales</taxon>
        <taxon>Paracoccaceae</taxon>
        <taxon>Tritonibacter</taxon>
    </lineage>
</organism>
<dbReference type="InterPro" id="IPR015424">
    <property type="entry name" value="PyrdxlP-dep_Trfase"/>
</dbReference>
<dbReference type="STRING" id="1265309.K529_003035"/>
<dbReference type="InterPro" id="IPR051446">
    <property type="entry name" value="HTH_trans_reg/aminotransferase"/>
</dbReference>
<dbReference type="InterPro" id="IPR036388">
    <property type="entry name" value="WH-like_DNA-bd_sf"/>
</dbReference>
<keyword evidence="7" id="KW-0032">Aminotransferase</keyword>
<proteinExistence type="inferred from homology"/>